<evidence type="ECO:0000313" key="2">
    <source>
        <dbReference type="Proteomes" id="UP000472580"/>
    </source>
</evidence>
<name>A0A6L6YFJ6_9BURK</name>
<dbReference type="Proteomes" id="UP000472580">
    <property type="component" value="Unassembled WGS sequence"/>
</dbReference>
<dbReference type="EMBL" id="WSRP01000010">
    <property type="protein sequence ID" value="MVX56420.1"/>
    <property type="molecule type" value="Genomic_DNA"/>
</dbReference>
<accession>A0A6L6YFJ6</accession>
<sequence length="122" mass="13389">MIANFQLDTKAAARADSQTPNIRKSGAFAGQITAARTYLTRSGAQMLEVIFVAHEGKRILIFVFSKRTDRKISGVTCSCPCRHAIASKMLTPSRARSKTVVETIKRPICSPILRGVKSVSFF</sequence>
<protein>
    <submittedName>
        <fullName evidence="1">Uncharacterized protein</fullName>
    </submittedName>
</protein>
<dbReference type="RefSeq" id="WP_160334855.1">
    <property type="nucleotide sequence ID" value="NZ_WSRP01000010.1"/>
</dbReference>
<keyword evidence="2" id="KW-1185">Reference proteome</keyword>
<reference evidence="1 2" key="1">
    <citation type="submission" date="2019-12" db="EMBL/GenBank/DDBJ databases">
        <title>Microbes associate with the intestines of laboratory mice.</title>
        <authorList>
            <person name="Navarre W."/>
            <person name="Wong E."/>
        </authorList>
    </citation>
    <scope>NUCLEOTIDE SEQUENCE [LARGE SCALE GENOMIC DNA]</scope>
    <source>
        <strain evidence="1 2">NM82_D38</strain>
    </source>
</reference>
<dbReference type="AlphaFoldDB" id="A0A6L6YFJ6"/>
<comment type="caution">
    <text evidence="1">The sequence shown here is derived from an EMBL/GenBank/DDBJ whole genome shotgun (WGS) entry which is preliminary data.</text>
</comment>
<proteinExistence type="predicted"/>
<organism evidence="1 2">
    <name type="scientific">Parasutterella muris</name>
    <dbReference type="NCBI Taxonomy" id="2565572"/>
    <lineage>
        <taxon>Bacteria</taxon>
        <taxon>Pseudomonadati</taxon>
        <taxon>Pseudomonadota</taxon>
        <taxon>Betaproteobacteria</taxon>
        <taxon>Burkholderiales</taxon>
        <taxon>Sutterellaceae</taxon>
        <taxon>Parasutterella</taxon>
    </lineage>
</organism>
<gene>
    <name evidence="1" type="ORF">E5987_04260</name>
</gene>
<evidence type="ECO:0000313" key="1">
    <source>
        <dbReference type="EMBL" id="MVX56420.1"/>
    </source>
</evidence>